<evidence type="ECO:0000313" key="1">
    <source>
        <dbReference type="EMBL" id="MBW0587135.1"/>
    </source>
</evidence>
<sequence length="225" mass="26775">METWPLPEENPWSMEKDISWIEEKEAWANSNNTQEEIEYPEWFLQTETEPCPDISTIILPYIEFEDIFEKEKSPLETVISHPWKDLPGFNLTKYEFLELLTWDGIDGSLGSPYWNEIFPMDENLRKSLSWRTWEFQDWSNLQNFGIKNESISKISGNYFVKNATWGCHWEQTLIPAILTLKSGTTKFNTEDWKCICQEYFFKALKRAKWRGGKFIKQELVQEIFG</sequence>
<comment type="caution">
    <text evidence="1">The sequence shown here is derived from an EMBL/GenBank/DDBJ whole genome shotgun (WGS) entry which is preliminary data.</text>
</comment>
<gene>
    <name evidence="1" type="ORF">O181_126850</name>
</gene>
<evidence type="ECO:0000313" key="2">
    <source>
        <dbReference type="Proteomes" id="UP000765509"/>
    </source>
</evidence>
<protein>
    <submittedName>
        <fullName evidence="1">Uncharacterized protein</fullName>
    </submittedName>
</protein>
<name>A0A9Q3Q7G8_9BASI</name>
<dbReference type="AlphaFoldDB" id="A0A9Q3Q7G8"/>
<proteinExistence type="predicted"/>
<accession>A0A9Q3Q7G8</accession>
<reference evidence="1" key="1">
    <citation type="submission" date="2021-03" db="EMBL/GenBank/DDBJ databases">
        <title>Draft genome sequence of rust myrtle Austropuccinia psidii MF-1, a brazilian biotype.</title>
        <authorList>
            <person name="Quecine M.C."/>
            <person name="Pachon D.M.R."/>
            <person name="Bonatelli M.L."/>
            <person name="Correr F.H."/>
            <person name="Franceschini L.M."/>
            <person name="Leite T.F."/>
            <person name="Margarido G.R.A."/>
            <person name="Almeida C.A."/>
            <person name="Ferrarezi J.A."/>
            <person name="Labate C.A."/>
        </authorList>
    </citation>
    <scope>NUCLEOTIDE SEQUENCE</scope>
    <source>
        <strain evidence="1">MF-1</strain>
    </source>
</reference>
<dbReference type="Proteomes" id="UP000765509">
    <property type="component" value="Unassembled WGS sequence"/>
</dbReference>
<keyword evidence="2" id="KW-1185">Reference proteome</keyword>
<dbReference type="EMBL" id="AVOT02126007">
    <property type="protein sequence ID" value="MBW0587135.1"/>
    <property type="molecule type" value="Genomic_DNA"/>
</dbReference>
<organism evidence="1 2">
    <name type="scientific">Austropuccinia psidii MF-1</name>
    <dbReference type="NCBI Taxonomy" id="1389203"/>
    <lineage>
        <taxon>Eukaryota</taxon>
        <taxon>Fungi</taxon>
        <taxon>Dikarya</taxon>
        <taxon>Basidiomycota</taxon>
        <taxon>Pucciniomycotina</taxon>
        <taxon>Pucciniomycetes</taxon>
        <taxon>Pucciniales</taxon>
        <taxon>Sphaerophragmiaceae</taxon>
        <taxon>Austropuccinia</taxon>
    </lineage>
</organism>